<organism evidence="13 14">
    <name type="scientific">Litoreibacter albidus</name>
    <dbReference type="NCBI Taxonomy" id="670155"/>
    <lineage>
        <taxon>Bacteria</taxon>
        <taxon>Pseudomonadati</taxon>
        <taxon>Pseudomonadota</taxon>
        <taxon>Alphaproteobacteria</taxon>
        <taxon>Rhodobacterales</taxon>
        <taxon>Roseobacteraceae</taxon>
        <taxon>Litoreibacter</taxon>
    </lineage>
</organism>
<keyword evidence="11" id="KW-0472">Membrane</keyword>
<evidence type="ECO:0000256" key="1">
    <source>
        <dbReference type="ARBA" id="ARBA00000085"/>
    </source>
</evidence>
<dbReference type="InterPro" id="IPR050351">
    <property type="entry name" value="BphY/WalK/GraS-like"/>
</dbReference>
<dbReference type="SMART" id="SM00387">
    <property type="entry name" value="HATPase_c"/>
    <property type="match status" value="1"/>
</dbReference>
<dbReference type="Gene3D" id="3.30.565.10">
    <property type="entry name" value="Histidine kinase-like ATPase, C-terminal domain"/>
    <property type="match status" value="1"/>
</dbReference>
<reference evidence="14" key="1">
    <citation type="submission" date="2016-10" db="EMBL/GenBank/DDBJ databases">
        <authorList>
            <person name="Varghese N."/>
            <person name="Submissions S."/>
        </authorList>
    </citation>
    <scope>NUCLEOTIDE SEQUENCE [LARGE SCALE GENOMIC DNA]</scope>
    <source>
        <strain evidence="14">DSM 26922</strain>
    </source>
</reference>
<keyword evidence="6" id="KW-0808">Transferase</keyword>
<evidence type="ECO:0000256" key="10">
    <source>
        <dbReference type="ARBA" id="ARBA00023012"/>
    </source>
</evidence>
<dbReference type="AlphaFoldDB" id="A0A1H2T2T8"/>
<dbReference type="PROSITE" id="PS50109">
    <property type="entry name" value="HIS_KIN"/>
    <property type="match status" value="1"/>
</dbReference>
<dbReference type="FunFam" id="1.10.287.130:FF:000008">
    <property type="entry name" value="Two-component sensor histidine kinase"/>
    <property type="match status" value="1"/>
</dbReference>
<sequence>MTVETLMEGIPLPLMVVDQSRMVTLTNSAMAEVFGRETSGANVVSLLRQAPVLAAIDGCLDRKTAGSARFIMSGQSGENVYLISASPLPDDTAVLCFEDQSRQEESEMMRRDFVANISHELRTPLTSLMGFIETLRGPARGDVDAHDRFLTIMEQEAQRMNRMVSDLLSLSRVEVDERIRPRDRIDLASVLRSVIATLEGKLSDADITVAAADLEQEFSILGDRDQLTQLFLNLIENAIKYGGAGKTIHVGIQRLSRDQPLRQPAIQVEIRDEGEGIDEMHLPRLTERFYRVDDHRSRDQGGTGLGLAIVKHIVNRHRGRLEIKSDQGVGSRFSVFFPAGP</sequence>
<dbReference type="PANTHER" id="PTHR45453">
    <property type="entry name" value="PHOSPHATE REGULON SENSOR PROTEIN PHOR"/>
    <property type="match status" value="1"/>
</dbReference>
<gene>
    <name evidence="13" type="ORF">SAMN04488001_1042</name>
</gene>
<evidence type="ECO:0000256" key="9">
    <source>
        <dbReference type="ARBA" id="ARBA00022840"/>
    </source>
</evidence>
<evidence type="ECO:0000256" key="4">
    <source>
        <dbReference type="ARBA" id="ARBA00022475"/>
    </source>
</evidence>
<dbReference type="GO" id="GO:0004721">
    <property type="term" value="F:phosphoprotein phosphatase activity"/>
    <property type="evidence" value="ECO:0007669"/>
    <property type="project" value="TreeGrafter"/>
</dbReference>
<accession>A0A1H2T2T8</accession>
<evidence type="ECO:0000313" key="13">
    <source>
        <dbReference type="EMBL" id="SDW38168.1"/>
    </source>
</evidence>
<dbReference type="GO" id="GO:0000155">
    <property type="term" value="F:phosphorelay sensor kinase activity"/>
    <property type="evidence" value="ECO:0007669"/>
    <property type="project" value="InterPro"/>
</dbReference>
<keyword evidence="5" id="KW-0597">Phosphoprotein</keyword>
<keyword evidence="14" id="KW-1185">Reference proteome</keyword>
<keyword evidence="7" id="KW-0547">Nucleotide-binding</keyword>
<dbReference type="PRINTS" id="PR00344">
    <property type="entry name" value="BCTRLSENSOR"/>
</dbReference>
<keyword evidence="9" id="KW-0067">ATP-binding</keyword>
<evidence type="ECO:0000256" key="2">
    <source>
        <dbReference type="ARBA" id="ARBA00004236"/>
    </source>
</evidence>
<protein>
    <recommendedName>
        <fullName evidence="3">histidine kinase</fullName>
        <ecNumber evidence="3">2.7.13.3</ecNumber>
    </recommendedName>
</protein>
<dbReference type="SUPFAM" id="SSF55874">
    <property type="entry name" value="ATPase domain of HSP90 chaperone/DNA topoisomerase II/histidine kinase"/>
    <property type="match status" value="1"/>
</dbReference>
<dbReference type="InterPro" id="IPR036890">
    <property type="entry name" value="HATPase_C_sf"/>
</dbReference>
<dbReference type="SUPFAM" id="SSF47384">
    <property type="entry name" value="Homodimeric domain of signal transducing histidine kinase"/>
    <property type="match status" value="1"/>
</dbReference>
<dbReference type="Pfam" id="PF02518">
    <property type="entry name" value="HATPase_c"/>
    <property type="match status" value="1"/>
</dbReference>
<evidence type="ECO:0000256" key="3">
    <source>
        <dbReference type="ARBA" id="ARBA00012438"/>
    </source>
</evidence>
<dbReference type="FunFam" id="3.30.565.10:FF:000006">
    <property type="entry name" value="Sensor histidine kinase WalK"/>
    <property type="match status" value="1"/>
</dbReference>
<dbReference type="SMART" id="SM00388">
    <property type="entry name" value="HisKA"/>
    <property type="match status" value="1"/>
</dbReference>
<comment type="catalytic activity">
    <reaction evidence="1">
        <text>ATP + protein L-histidine = ADP + protein N-phospho-L-histidine.</text>
        <dbReference type="EC" id="2.7.13.3"/>
    </reaction>
</comment>
<evidence type="ECO:0000259" key="12">
    <source>
        <dbReference type="PROSITE" id="PS50109"/>
    </source>
</evidence>
<dbReference type="GO" id="GO:0005886">
    <property type="term" value="C:plasma membrane"/>
    <property type="evidence" value="ECO:0007669"/>
    <property type="project" value="UniProtKB-SubCell"/>
</dbReference>
<dbReference type="Proteomes" id="UP000199441">
    <property type="component" value="Unassembled WGS sequence"/>
</dbReference>
<comment type="subcellular location">
    <subcellularLocation>
        <location evidence="2">Cell membrane</location>
    </subcellularLocation>
</comment>
<dbReference type="GO" id="GO:0016036">
    <property type="term" value="P:cellular response to phosphate starvation"/>
    <property type="evidence" value="ECO:0007669"/>
    <property type="project" value="TreeGrafter"/>
</dbReference>
<dbReference type="OrthoDB" id="9813151at2"/>
<dbReference type="CDD" id="cd00082">
    <property type="entry name" value="HisKA"/>
    <property type="match status" value="1"/>
</dbReference>
<evidence type="ECO:0000256" key="6">
    <source>
        <dbReference type="ARBA" id="ARBA00022679"/>
    </source>
</evidence>
<dbReference type="STRING" id="670155.SAMN04488001_1042"/>
<proteinExistence type="predicted"/>
<dbReference type="InterPro" id="IPR003594">
    <property type="entry name" value="HATPase_dom"/>
</dbReference>
<dbReference type="Pfam" id="PF00512">
    <property type="entry name" value="HisKA"/>
    <property type="match status" value="1"/>
</dbReference>
<dbReference type="GO" id="GO:0005524">
    <property type="term" value="F:ATP binding"/>
    <property type="evidence" value="ECO:0007669"/>
    <property type="project" value="UniProtKB-KW"/>
</dbReference>
<dbReference type="InterPro" id="IPR036097">
    <property type="entry name" value="HisK_dim/P_sf"/>
</dbReference>
<evidence type="ECO:0000256" key="11">
    <source>
        <dbReference type="ARBA" id="ARBA00023136"/>
    </source>
</evidence>
<evidence type="ECO:0000256" key="7">
    <source>
        <dbReference type="ARBA" id="ARBA00022741"/>
    </source>
</evidence>
<dbReference type="InterPro" id="IPR003661">
    <property type="entry name" value="HisK_dim/P_dom"/>
</dbReference>
<evidence type="ECO:0000256" key="8">
    <source>
        <dbReference type="ARBA" id="ARBA00022777"/>
    </source>
</evidence>
<dbReference type="InterPro" id="IPR004358">
    <property type="entry name" value="Sig_transdc_His_kin-like_C"/>
</dbReference>
<name>A0A1H2T2T8_9RHOB</name>
<feature type="domain" description="Histidine kinase" evidence="12">
    <location>
        <begin position="116"/>
        <end position="341"/>
    </location>
</feature>
<dbReference type="EC" id="2.7.13.3" evidence="3"/>
<evidence type="ECO:0000313" key="14">
    <source>
        <dbReference type="Proteomes" id="UP000199441"/>
    </source>
</evidence>
<keyword evidence="10" id="KW-0902">Two-component regulatory system</keyword>
<dbReference type="InterPro" id="IPR005467">
    <property type="entry name" value="His_kinase_dom"/>
</dbReference>
<dbReference type="EMBL" id="FNOI01000001">
    <property type="protein sequence ID" value="SDW38168.1"/>
    <property type="molecule type" value="Genomic_DNA"/>
</dbReference>
<keyword evidence="4" id="KW-1003">Cell membrane</keyword>
<dbReference type="RefSeq" id="WP_089945272.1">
    <property type="nucleotide sequence ID" value="NZ_FNOI01000001.1"/>
</dbReference>
<keyword evidence="8 13" id="KW-0418">Kinase</keyword>
<dbReference type="Gene3D" id="1.10.287.130">
    <property type="match status" value="1"/>
</dbReference>
<dbReference type="PANTHER" id="PTHR45453:SF1">
    <property type="entry name" value="PHOSPHATE REGULON SENSOR PROTEIN PHOR"/>
    <property type="match status" value="1"/>
</dbReference>
<evidence type="ECO:0000256" key="5">
    <source>
        <dbReference type="ARBA" id="ARBA00022553"/>
    </source>
</evidence>